<accession>A0A7X6RQD5</accession>
<dbReference type="InterPro" id="IPR013113">
    <property type="entry name" value="SIP_FAD-bd"/>
</dbReference>
<dbReference type="CDD" id="cd06193">
    <property type="entry name" value="siderophore_interacting"/>
    <property type="match status" value="1"/>
</dbReference>
<dbReference type="PROSITE" id="PS51384">
    <property type="entry name" value="FAD_FR"/>
    <property type="match status" value="1"/>
</dbReference>
<organism evidence="2 3">
    <name type="scientific">Nocardiopsis alborubida</name>
    <dbReference type="NCBI Taxonomy" id="146802"/>
    <lineage>
        <taxon>Bacteria</taxon>
        <taxon>Bacillati</taxon>
        <taxon>Actinomycetota</taxon>
        <taxon>Actinomycetes</taxon>
        <taxon>Streptosporangiales</taxon>
        <taxon>Nocardiopsidaceae</taxon>
        <taxon>Nocardiopsis</taxon>
    </lineage>
</organism>
<protein>
    <submittedName>
        <fullName evidence="2">Siderophore-interacting protein</fullName>
    </submittedName>
</protein>
<dbReference type="Pfam" id="PF04954">
    <property type="entry name" value="SIP"/>
    <property type="match status" value="1"/>
</dbReference>
<sequence>MRHPSHRTMIRTRVARTERTSEHFLTVTLTGEELSGFEFLGLDQCTRILFARPGQDRLHLPVADSGGDGNGWVAAFRAMPDDLRPHVRNYTVRRFDPEALELDIEFVAHGDEGPASAWALAARPGDELGLYPEGIYYLPPEEADWHLLVGDESAVPALLSILEQAPAHLRGQAYLEVPHSTDIRPVAAPPGVEVHWLPRTDPHAVPGRLALETVRTTALPQGRPYCFVAGENTLPTELRRTLVRRHGVPKDDIAFIGYWRHGVEAYS</sequence>
<comment type="caution">
    <text evidence="2">The sequence shown here is derived from an EMBL/GenBank/DDBJ whole genome shotgun (WGS) entry which is preliminary data.</text>
</comment>
<dbReference type="PANTHER" id="PTHR30157:SF0">
    <property type="entry name" value="NADPH-DEPENDENT FERRIC-CHELATE REDUCTASE"/>
    <property type="match status" value="1"/>
</dbReference>
<dbReference type="Gene3D" id="3.40.50.80">
    <property type="entry name" value="Nucleotide-binding domain of ferredoxin-NADP reductase (FNR) module"/>
    <property type="match status" value="1"/>
</dbReference>
<evidence type="ECO:0000259" key="1">
    <source>
        <dbReference type="PROSITE" id="PS51384"/>
    </source>
</evidence>
<dbReference type="Gene3D" id="2.40.30.10">
    <property type="entry name" value="Translation factors"/>
    <property type="match status" value="1"/>
</dbReference>
<evidence type="ECO:0000313" key="3">
    <source>
        <dbReference type="Proteomes" id="UP000553209"/>
    </source>
</evidence>
<evidence type="ECO:0000313" key="2">
    <source>
        <dbReference type="EMBL" id="NKY98785.1"/>
    </source>
</evidence>
<dbReference type="Proteomes" id="UP000553209">
    <property type="component" value="Unassembled WGS sequence"/>
</dbReference>
<dbReference type="InterPro" id="IPR017927">
    <property type="entry name" value="FAD-bd_FR_type"/>
</dbReference>
<name>A0A7X6RQD5_9ACTN</name>
<proteinExistence type="predicted"/>
<reference evidence="2 3" key="1">
    <citation type="submission" date="2020-04" db="EMBL/GenBank/DDBJ databases">
        <title>MicrobeNet Type strains.</title>
        <authorList>
            <person name="Nicholson A.C."/>
        </authorList>
    </citation>
    <scope>NUCLEOTIDE SEQUENCE [LARGE SCALE GENOMIC DNA]</scope>
    <source>
        <strain evidence="2 3">ATCC 23612</strain>
    </source>
</reference>
<dbReference type="InterPro" id="IPR007037">
    <property type="entry name" value="SIP_rossman_dom"/>
</dbReference>
<dbReference type="GO" id="GO:0016491">
    <property type="term" value="F:oxidoreductase activity"/>
    <property type="evidence" value="ECO:0007669"/>
    <property type="project" value="InterPro"/>
</dbReference>
<dbReference type="Pfam" id="PF08021">
    <property type="entry name" value="FAD_binding_9"/>
    <property type="match status" value="1"/>
</dbReference>
<dbReference type="InterPro" id="IPR039374">
    <property type="entry name" value="SIP_fam"/>
</dbReference>
<keyword evidence="3" id="KW-1185">Reference proteome</keyword>
<feature type="domain" description="FAD-binding FR-type" evidence="1">
    <location>
        <begin position="7"/>
        <end position="140"/>
    </location>
</feature>
<gene>
    <name evidence="2" type="ORF">HGB44_14115</name>
</gene>
<dbReference type="PANTHER" id="PTHR30157">
    <property type="entry name" value="FERRIC REDUCTASE, NADPH-DEPENDENT"/>
    <property type="match status" value="1"/>
</dbReference>
<dbReference type="SUPFAM" id="SSF63380">
    <property type="entry name" value="Riboflavin synthase domain-like"/>
    <property type="match status" value="1"/>
</dbReference>
<dbReference type="EMBL" id="JAAXPG010000012">
    <property type="protein sequence ID" value="NKY98785.1"/>
    <property type="molecule type" value="Genomic_DNA"/>
</dbReference>
<dbReference type="InterPro" id="IPR039261">
    <property type="entry name" value="FNR_nucleotide-bd"/>
</dbReference>
<dbReference type="InterPro" id="IPR017938">
    <property type="entry name" value="Riboflavin_synthase-like_b-brl"/>
</dbReference>
<dbReference type="AlphaFoldDB" id="A0A7X6RQD5"/>